<gene>
    <name evidence="1" type="ORF">RchiOBHm_Chr3g0475691</name>
</gene>
<dbReference type="Gramene" id="PRQ44118">
    <property type="protein sequence ID" value="PRQ44118"/>
    <property type="gene ID" value="RchiOBHm_Chr3g0475691"/>
</dbReference>
<reference evidence="1 2" key="1">
    <citation type="journal article" date="2018" name="Nat. Genet.">
        <title>The Rosa genome provides new insights in the design of modern roses.</title>
        <authorList>
            <person name="Bendahmane M."/>
        </authorList>
    </citation>
    <scope>NUCLEOTIDE SEQUENCE [LARGE SCALE GENOMIC DNA]</scope>
    <source>
        <strain evidence="2">cv. Old Blush</strain>
    </source>
</reference>
<organism evidence="1 2">
    <name type="scientific">Rosa chinensis</name>
    <name type="common">China rose</name>
    <dbReference type="NCBI Taxonomy" id="74649"/>
    <lineage>
        <taxon>Eukaryota</taxon>
        <taxon>Viridiplantae</taxon>
        <taxon>Streptophyta</taxon>
        <taxon>Embryophyta</taxon>
        <taxon>Tracheophyta</taxon>
        <taxon>Spermatophyta</taxon>
        <taxon>Magnoliopsida</taxon>
        <taxon>eudicotyledons</taxon>
        <taxon>Gunneridae</taxon>
        <taxon>Pentapetalae</taxon>
        <taxon>rosids</taxon>
        <taxon>fabids</taxon>
        <taxon>Rosales</taxon>
        <taxon>Rosaceae</taxon>
        <taxon>Rosoideae</taxon>
        <taxon>Rosoideae incertae sedis</taxon>
        <taxon>Rosa</taxon>
    </lineage>
</organism>
<dbReference type="AlphaFoldDB" id="A0A2P6RCF6"/>
<protein>
    <submittedName>
        <fullName evidence="1">Uncharacterized protein</fullName>
    </submittedName>
</protein>
<comment type="caution">
    <text evidence="1">The sequence shown here is derived from an EMBL/GenBank/DDBJ whole genome shotgun (WGS) entry which is preliminary data.</text>
</comment>
<proteinExistence type="predicted"/>
<evidence type="ECO:0000313" key="2">
    <source>
        <dbReference type="Proteomes" id="UP000238479"/>
    </source>
</evidence>
<accession>A0A2P6RCF6</accession>
<keyword evidence="2" id="KW-1185">Reference proteome</keyword>
<sequence length="52" mass="5870">MVLNSFEHPHIQVKWSAINVVGQLSIYLAPSSISSTGVFCTESEREKKVRQH</sequence>
<name>A0A2P6RCF6_ROSCH</name>
<evidence type="ECO:0000313" key="1">
    <source>
        <dbReference type="EMBL" id="PRQ44118.1"/>
    </source>
</evidence>
<dbReference type="Proteomes" id="UP000238479">
    <property type="component" value="Chromosome 3"/>
</dbReference>
<dbReference type="EMBL" id="PDCK01000041">
    <property type="protein sequence ID" value="PRQ44118.1"/>
    <property type="molecule type" value="Genomic_DNA"/>
</dbReference>